<reference evidence="4" key="1">
    <citation type="submission" date="2017-06" db="EMBL/GenBank/DDBJ databases">
        <title>Whole genome sequence of Laribacter hongkongensis LHGZ1.</title>
        <authorList>
            <person name="Chen D."/>
            <person name="Wu H."/>
            <person name="Chen J."/>
        </authorList>
    </citation>
    <scope>NUCLEOTIDE SEQUENCE [LARGE SCALE GENOMIC DNA]</scope>
    <source>
        <strain evidence="4">LHGZ1</strain>
    </source>
</reference>
<feature type="compositionally biased region" description="Basic and acidic residues" evidence="1">
    <location>
        <begin position="148"/>
        <end position="162"/>
    </location>
</feature>
<dbReference type="AlphaFoldDB" id="A0A248LJE8"/>
<evidence type="ECO:0000256" key="2">
    <source>
        <dbReference type="SAM" id="SignalP"/>
    </source>
</evidence>
<organism evidence="3 4">
    <name type="scientific">Laribacter hongkongensis</name>
    <dbReference type="NCBI Taxonomy" id="168471"/>
    <lineage>
        <taxon>Bacteria</taxon>
        <taxon>Pseudomonadati</taxon>
        <taxon>Pseudomonadota</taxon>
        <taxon>Betaproteobacteria</taxon>
        <taxon>Neisseriales</taxon>
        <taxon>Aquaspirillaceae</taxon>
        <taxon>Laribacter</taxon>
    </lineage>
</organism>
<feature type="chain" id="PRO_5012964674" description="Adhesin" evidence="2">
    <location>
        <begin position="24"/>
        <end position="379"/>
    </location>
</feature>
<proteinExistence type="predicted"/>
<feature type="signal peptide" evidence="2">
    <location>
        <begin position="1"/>
        <end position="23"/>
    </location>
</feature>
<feature type="region of interest" description="Disordered" evidence="1">
    <location>
        <begin position="142"/>
        <end position="162"/>
    </location>
</feature>
<name>A0A248LJE8_9NEIS</name>
<evidence type="ECO:0000313" key="4">
    <source>
        <dbReference type="Proteomes" id="UP000197424"/>
    </source>
</evidence>
<sequence>MKQTIKHTLVFTALFAAAGAALADGPNNPPPSPTSLTTTLTGQNKLSISNTTQYNNTDTSSYTNDDNIKQDIDVNFVFDPNVSKGTLASAHDTQKLLKSTVEVPDPSVTSVTNSVKGNVGNVGVNAATGIFNQQANDVAMAVNQSGHSSDKRESGGDDHRGDTAAAAVTGYEQLVDGFKVSIGTPYASDTNAATVNVNDSVKNNVGNVGVNATAGIGNQQKNDLAMAIDSNARLAYADAGGAQVGQNNAYSIIGGNSQLTGGMPWATEQTAPYIALNSTANMNDSVKDNVGNIAANVSAGIGNQQANGLAIAKADNAALVVASAGGMQVHSNDTVYAWLPLVNNASLTDSVKGNVGNVGVNLSAGIGNQQVNNVSLAVR</sequence>
<dbReference type="OrthoDB" id="8587957at2"/>
<evidence type="ECO:0008006" key="5">
    <source>
        <dbReference type="Google" id="ProtNLM"/>
    </source>
</evidence>
<keyword evidence="2" id="KW-0732">Signal</keyword>
<accession>A0A248LJE8</accession>
<dbReference type="RefSeq" id="WP_088860772.1">
    <property type="nucleotide sequence ID" value="NZ_CP022115.1"/>
</dbReference>
<dbReference type="Proteomes" id="UP000197424">
    <property type="component" value="Chromosome"/>
</dbReference>
<evidence type="ECO:0000256" key="1">
    <source>
        <dbReference type="SAM" id="MobiDB-lite"/>
    </source>
</evidence>
<gene>
    <name evidence="3" type="ORF">LHGZ1_1665</name>
</gene>
<dbReference type="EMBL" id="CP022115">
    <property type="protein sequence ID" value="ASJ24496.1"/>
    <property type="molecule type" value="Genomic_DNA"/>
</dbReference>
<protein>
    <recommendedName>
        <fullName evidence="5">Adhesin</fullName>
    </recommendedName>
</protein>
<evidence type="ECO:0000313" key="3">
    <source>
        <dbReference type="EMBL" id="ASJ24496.1"/>
    </source>
</evidence>